<dbReference type="RefSeq" id="WP_308427644.1">
    <property type="nucleotide sequence ID" value="NZ_BMRP01000008.1"/>
</dbReference>
<feature type="domain" description="DUF397" evidence="1">
    <location>
        <begin position="6"/>
        <end position="54"/>
    </location>
</feature>
<dbReference type="Proteomes" id="UP000654471">
    <property type="component" value="Unassembled WGS sequence"/>
</dbReference>
<organism evidence="2 3">
    <name type="scientific">Streptomyces albospinus</name>
    <dbReference type="NCBI Taxonomy" id="285515"/>
    <lineage>
        <taxon>Bacteria</taxon>
        <taxon>Bacillati</taxon>
        <taxon>Actinomycetota</taxon>
        <taxon>Actinomycetes</taxon>
        <taxon>Kitasatosporales</taxon>
        <taxon>Streptomycetaceae</taxon>
        <taxon>Streptomyces</taxon>
    </lineage>
</organism>
<reference evidence="3" key="1">
    <citation type="journal article" date="2019" name="Int. J. Syst. Evol. Microbiol.">
        <title>The Global Catalogue of Microorganisms (GCM) 10K type strain sequencing project: providing services to taxonomists for standard genome sequencing and annotation.</title>
        <authorList>
            <consortium name="The Broad Institute Genomics Platform"/>
            <consortium name="The Broad Institute Genome Sequencing Center for Infectious Disease"/>
            <person name="Wu L."/>
            <person name="Ma J."/>
        </authorList>
    </citation>
    <scope>NUCLEOTIDE SEQUENCE [LARGE SCALE GENOMIC DNA]</scope>
    <source>
        <strain evidence="3">JCM 3399</strain>
    </source>
</reference>
<proteinExistence type="predicted"/>
<dbReference type="EMBL" id="BMRP01000008">
    <property type="protein sequence ID" value="GGU62158.1"/>
    <property type="molecule type" value="Genomic_DNA"/>
</dbReference>
<protein>
    <recommendedName>
        <fullName evidence="1">DUF397 domain-containing protein</fullName>
    </recommendedName>
</protein>
<sequence>MAEIRSWRTSTYTKYESCVEVADADPSKIMVRDSKARDSSTLTFSPATWAGFVEFSKTFKD</sequence>
<dbReference type="InterPro" id="IPR007278">
    <property type="entry name" value="DUF397"/>
</dbReference>
<comment type="caution">
    <text evidence="2">The sequence shown here is derived from an EMBL/GenBank/DDBJ whole genome shotgun (WGS) entry which is preliminary data.</text>
</comment>
<keyword evidence="3" id="KW-1185">Reference proteome</keyword>
<dbReference type="Pfam" id="PF04149">
    <property type="entry name" value="DUF397"/>
    <property type="match status" value="1"/>
</dbReference>
<name>A0ABQ2V2U3_9ACTN</name>
<evidence type="ECO:0000313" key="3">
    <source>
        <dbReference type="Proteomes" id="UP000654471"/>
    </source>
</evidence>
<accession>A0ABQ2V2U3</accession>
<evidence type="ECO:0000259" key="1">
    <source>
        <dbReference type="Pfam" id="PF04149"/>
    </source>
</evidence>
<gene>
    <name evidence="2" type="ORF">GCM10010211_28980</name>
</gene>
<evidence type="ECO:0000313" key="2">
    <source>
        <dbReference type="EMBL" id="GGU62158.1"/>
    </source>
</evidence>